<dbReference type="InterPro" id="IPR017853">
    <property type="entry name" value="GH"/>
</dbReference>
<feature type="chain" id="PRO_5024411059" description="Beta-glucuronidase C-terminal domain-containing protein" evidence="1">
    <location>
        <begin position="21"/>
        <end position="511"/>
    </location>
</feature>
<dbReference type="AlphaFoldDB" id="A0A5N6KZ07"/>
<dbReference type="Pfam" id="PF16862">
    <property type="entry name" value="Glyco_hydro_79C"/>
    <property type="match status" value="1"/>
</dbReference>
<dbReference type="OrthoDB" id="2831684at2759"/>
<evidence type="ECO:0000259" key="2">
    <source>
        <dbReference type="Pfam" id="PF16862"/>
    </source>
</evidence>
<dbReference type="PANTHER" id="PTHR36183">
    <property type="entry name" value="BETA-GLUCURONIDASE"/>
    <property type="match status" value="1"/>
</dbReference>
<dbReference type="EMBL" id="VIBQ01000017">
    <property type="protein sequence ID" value="KAB8360896.1"/>
    <property type="molecule type" value="Genomic_DNA"/>
</dbReference>
<dbReference type="InterPro" id="IPR052974">
    <property type="entry name" value="GH79_Enzymes"/>
</dbReference>
<feature type="domain" description="Beta-glucuronidase C-terminal" evidence="2">
    <location>
        <begin position="401"/>
        <end position="507"/>
    </location>
</feature>
<dbReference type="SUPFAM" id="SSF51445">
    <property type="entry name" value="(Trans)glycosidases"/>
    <property type="match status" value="1"/>
</dbReference>
<accession>A0A5N6KZ07</accession>
<evidence type="ECO:0000313" key="3">
    <source>
        <dbReference type="EMBL" id="KAB8360896.1"/>
    </source>
</evidence>
<name>A0A5N6KZ07_9ROSI</name>
<sequence length="511" mass="53371">MRHNSSFAGSILALASAALAAESVPAAATPPSDAVTVEKQLVSYSIQYQQLVDWAGTPDAPNDYSVNMLKNLGSITGKMPIIRVGGTTQDDTVYHAGQTDVPVYSNGNNDQGYKRPTQYIGPGFFDSYQVFPNTSYIAGLNLARQGTNSGDGSSARDSLLAIAEQSCAALGDNLHLLEMGNEPDLYVNYGRRDNPYTADEYVSEWKDAVAAVRAGPCGNAPFFANSFTGAGGAGPKPGDSFNAGQNSDNAITEVSEHNYMRAASGASLQDDLMSHPAITAKIAGHTDLMSTIASQNLPYTLGECNSLYGGGANQGLSDVLGSALWAIDFTLWAAVSNIRRLHFHQALNNPYNAWAPAASTDYPKGTLASYYGHVFTARVVGSEPDVQLANIPLADSNYEAAYAAYAGGKLARVAVVNMRQYNAGSGTRATKTYDVQVGEGFTTAKIERLQAAGSDSTTGLTLGGMEFEVGTLGVPAAAAGAPSNSVETVSVQGGVVSVTTESSEAVLITLS</sequence>
<dbReference type="InterPro" id="IPR013780">
    <property type="entry name" value="Glyco_hydro_b"/>
</dbReference>
<dbReference type="InterPro" id="IPR031728">
    <property type="entry name" value="GlcAase_C"/>
</dbReference>
<dbReference type="Proteomes" id="UP000327013">
    <property type="component" value="Unassembled WGS sequence"/>
</dbReference>
<dbReference type="Gene3D" id="3.20.20.80">
    <property type="entry name" value="Glycosidases"/>
    <property type="match status" value="1"/>
</dbReference>
<evidence type="ECO:0000313" key="4">
    <source>
        <dbReference type="Proteomes" id="UP000327013"/>
    </source>
</evidence>
<feature type="signal peptide" evidence="1">
    <location>
        <begin position="1"/>
        <end position="20"/>
    </location>
</feature>
<gene>
    <name evidence="3" type="ORF">FH972_024629</name>
</gene>
<keyword evidence="1" id="KW-0732">Signal</keyword>
<keyword evidence="4" id="KW-1185">Reference proteome</keyword>
<evidence type="ECO:0000256" key="1">
    <source>
        <dbReference type="SAM" id="SignalP"/>
    </source>
</evidence>
<protein>
    <recommendedName>
        <fullName evidence="2">Beta-glucuronidase C-terminal domain-containing protein</fullName>
    </recommendedName>
</protein>
<dbReference type="Gene3D" id="2.60.40.1180">
    <property type="entry name" value="Golgi alpha-mannosidase II"/>
    <property type="match status" value="1"/>
</dbReference>
<reference evidence="3 4" key="1">
    <citation type="submission" date="2019-06" db="EMBL/GenBank/DDBJ databases">
        <title>A chromosomal-level reference genome of Carpinus fangiana (Coryloideae, Betulaceae).</title>
        <authorList>
            <person name="Yang X."/>
            <person name="Wang Z."/>
            <person name="Zhang L."/>
            <person name="Hao G."/>
            <person name="Liu J."/>
            <person name="Yang Y."/>
        </authorList>
    </citation>
    <scope>NUCLEOTIDE SEQUENCE [LARGE SCALE GENOMIC DNA]</scope>
    <source>
        <strain evidence="3">Cfa_2016G</strain>
        <tissue evidence="3">Leaf</tissue>
    </source>
</reference>
<proteinExistence type="predicted"/>
<comment type="caution">
    <text evidence="3">The sequence shown here is derived from an EMBL/GenBank/DDBJ whole genome shotgun (WGS) entry which is preliminary data.</text>
</comment>
<organism evidence="3 4">
    <name type="scientific">Carpinus fangiana</name>
    <dbReference type="NCBI Taxonomy" id="176857"/>
    <lineage>
        <taxon>Eukaryota</taxon>
        <taxon>Viridiplantae</taxon>
        <taxon>Streptophyta</taxon>
        <taxon>Embryophyta</taxon>
        <taxon>Tracheophyta</taxon>
        <taxon>Spermatophyta</taxon>
        <taxon>Magnoliopsida</taxon>
        <taxon>eudicotyledons</taxon>
        <taxon>Gunneridae</taxon>
        <taxon>Pentapetalae</taxon>
        <taxon>rosids</taxon>
        <taxon>fabids</taxon>
        <taxon>Fagales</taxon>
        <taxon>Betulaceae</taxon>
        <taxon>Carpinus</taxon>
    </lineage>
</organism>
<dbReference type="PANTHER" id="PTHR36183:SF2">
    <property type="entry name" value="BETA-GLUCURONIDASE C-TERMINAL DOMAIN-CONTAINING PROTEIN"/>
    <property type="match status" value="1"/>
</dbReference>